<protein>
    <submittedName>
        <fullName evidence="2">Uncharacterized protein</fullName>
    </submittedName>
</protein>
<reference evidence="2 3" key="1">
    <citation type="journal article" date="2020" name="IScience">
        <title>Genome Sequencing of the Endangered Kingdonia uniflora (Circaeasteraceae, Ranunculales) Reveals Potential Mechanisms of Evolutionary Specialization.</title>
        <authorList>
            <person name="Sun Y."/>
            <person name="Deng T."/>
            <person name="Zhang A."/>
            <person name="Moore M.J."/>
            <person name="Landis J.B."/>
            <person name="Lin N."/>
            <person name="Zhang H."/>
            <person name="Zhang X."/>
            <person name="Huang J."/>
            <person name="Zhang X."/>
            <person name="Sun H."/>
            <person name="Wang H."/>
        </authorList>
    </citation>
    <scope>NUCLEOTIDE SEQUENCE [LARGE SCALE GENOMIC DNA]</scope>
    <source>
        <strain evidence="2">TB1705</strain>
        <tissue evidence="2">Leaf</tissue>
    </source>
</reference>
<dbReference type="AlphaFoldDB" id="A0A7J7LQD8"/>
<accession>A0A7J7LQD8</accession>
<name>A0A7J7LQD8_9MAGN</name>
<dbReference type="PANTHER" id="PTHR31268">
    <property type="match status" value="1"/>
</dbReference>
<proteinExistence type="predicted"/>
<dbReference type="GO" id="GO:0006457">
    <property type="term" value="P:protein folding"/>
    <property type="evidence" value="ECO:0007669"/>
    <property type="project" value="InterPro"/>
</dbReference>
<dbReference type="GO" id="GO:0005509">
    <property type="term" value="F:calcium ion binding"/>
    <property type="evidence" value="ECO:0007669"/>
    <property type="project" value="InterPro"/>
</dbReference>
<evidence type="ECO:0000313" key="3">
    <source>
        <dbReference type="Proteomes" id="UP000541444"/>
    </source>
</evidence>
<dbReference type="InterPro" id="IPR008811">
    <property type="entry name" value="Glycosyl_hydrolases_36"/>
</dbReference>
<dbReference type="Pfam" id="PF05691">
    <property type="entry name" value="Raffinose_syn"/>
    <property type="match status" value="1"/>
</dbReference>
<comment type="caution">
    <text evidence="2">The sequence shown here is derived from an EMBL/GenBank/DDBJ whole genome shotgun (WGS) entry which is preliminary data.</text>
</comment>
<dbReference type="Proteomes" id="UP000541444">
    <property type="component" value="Unassembled WGS sequence"/>
</dbReference>
<keyword evidence="3" id="KW-1185">Reference proteome</keyword>
<evidence type="ECO:0000313" key="2">
    <source>
        <dbReference type="EMBL" id="KAF6144762.1"/>
    </source>
</evidence>
<organism evidence="2 3">
    <name type="scientific">Kingdonia uniflora</name>
    <dbReference type="NCBI Taxonomy" id="39325"/>
    <lineage>
        <taxon>Eukaryota</taxon>
        <taxon>Viridiplantae</taxon>
        <taxon>Streptophyta</taxon>
        <taxon>Embryophyta</taxon>
        <taxon>Tracheophyta</taxon>
        <taxon>Spermatophyta</taxon>
        <taxon>Magnoliopsida</taxon>
        <taxon>Ranunculales</taxon>
        <taxon>Circaeasteraceae</taxon>
        <taxon>Kingdonia</taxon>
    </lineage>
</organism>
<sequence>MVSKKQCGIKKKLSLGISGSPKNDDDNKENVLPFYQLKPESIPVYLPKSLPMSHADDHNDNLLRQNYLGDNTKQNHGEIETSLISENLIMLDSEDSEEEMKGPTRSRVLFARDPYVEQFEGDHLVFVAAGPDPFDVITNAVMAIENHLQTFYHCEKKKISNILNRFGWCRWDDFYMEVTAEEVTQGDFLSSEDFDPALIPEKTIPNLDDKKREDWDELYTQCLAEDTLPECGVLAEKGL</sequence>
<dbReference type="OrthoDB" id="9978460at2759"/>
<dbReference type="EMBL" id="JACGCM010002112">
    <property type="protein sequence ID" value="KAF6144762.1"/>
    <property type="molecule type" value="Genomic_DNA"/>
</dbReference>
<dbReference type="PANTHER" id="PTHR31268:SF29">
    <property type="entry name" value="GALACTINOL--SUCROSE GALACTOSYLTRANSFERASE 1-RELATED"/>
    <property type="match status" value="1"/>
</dbReference>
<dbReference type="GO" id="GO:0005783">
    <property type="term" value="C:endoplasmic reticulum"/>
    <property type="evidence" value="ECO:0007669"/>
    <property type="project" value="InterPro"/>
</dbReference>
<gene>
    <name evidence="2" type="ORF">GIB67_016836</name>
</gene>
<dbReference type="GO" id="GO:0051082">
    <property type="term" value="F:unfolded protein binding"/>
    <property type="evidence" value="ECO:0007669"/>
    <property type="project" value="InterPro"/>
</dbReference>
<keyword evidence="1" id="KW-0119">Carbohydrate metabolism</keyword>
<evidence type="ECO:0000256" key="1">
    <source>
        <dbReference type="ARBA" id="ARBA00023277"/>
    </source>
</evidence>